<dbReference type="OrthoDB" id="9802228at2"/>
<comment type="catalytic activity">
    <reaction evidence="6">
        <text>a 6-O-methyl-2'-deoxyguanosine in DNA + L-cysteinyl-[protein] = S-methyl-L-cysteinyl-[protein] + a 2'-deoxyguanosine in DNA</text>
        <dbReference type="Rhea" id="RHEA:24000"/>
        <dbReference type="Rhea" id="RHEA-COMP:10131"/>
        <dbReference type="Rhea" id="RHEA-COMP:10132"/>
        <dbReference type="Rhea" id="RHEA-COMP:11367"/>
        <dbReference type="Rhea" id="RHEA-COMP:11368"/>
        <dbReference type="ChEBI" id="CHEBI:29950"/>
        <dbReference type="ChEBI" id="CHEBI:82612"/>
        <dbReference type="ChEBI" id="CHEBI:85445"/>
        <dbReference type="ChEBI" id="CHEBI:85448"/>
        <dbReference type="EC" id="2.1.1.63"/>
    </reaction>
</comment>
<keyword evidence="3 8" id="KW-0808">Transferase</keyword>
<evidence type="ECO:0000256" key="5">
    <source>
        <dbReference type="ARBA" id="ARBA00023204"/>
    </source>
</evidence>
<accession>A0A1G6XZY8</accession>
<dbReference type="Pfam" id="PF01035">
    <property type="entry name" value="DNA_binding_1"/>
    <property type="match status" value="1"/>
</dbReference>
<dbReference type="Gene3D" id="1.10.10.10">
    <property type="entry name" value="Winged helix-like DNA-binding domain superfamily/Winged helix DNA-binding domain"/>
    <property type="match status" value="1"/>
</dbReference>
<keyword evidence="4" id="KW-0227">DNA damage</keyword>
<dbReference type="Gene3D" id="3.30.160.70">
    <property type="entry name" value="Methylated DNA-protein cysteine methyltransferase domain"/>
    <property type="match status" value="1"/>
</dbReference>
<evidence type="ECO:0000259" key="7">
    <source>
        <dbReference type="Pfam" id="PF01035"/>
    </source>
</evidence>
<dbReference type="InterPro" id="IPR036388">
    <property type="entry name" value="WH-like_DNA-bd_sf"/>
</dbReference>
<evidence type="ECO:0000313" key="8">
    <source>
        <dbReference type="EMBL" id="SDD83774.1"/>
    </source>
</evidence>
<dbReference type="NCBIfam" id="TIGR00589">
    <property type="entry name" value="ogt"/>
    <property type="match status" value="1"/>
</dbReference>
<dbReference type="AlphaFoldDB" id="A0A1G6XZY8"/>
<evidence type="ECO:0000313" key="9">
    <source>
        <dbReference type="Proteomes" id="UP000198757"/>
    </source>
</evidence>
<reference evidence="9" key="1">
    <citation type="submission" date="2016-10" db="EMBL/GenBank/DDBJ databases">
        <authorList>
            <person name="Varghese N."/>
            <person name="Submissions S."/>
        </authorList>
    </citation>
    <scope>NUCLEOTIDE SEQUENCE [LARGE SCALE GENOMIC DNA]</scope>
    <source>
        <strain evidence="9">DSM 25811 / CCM 8410 / LMG 26954 / E90</strain>
    </source>
</reference>
<evidence type="ECO:0000256" key="2">
    <source>
        <dbReference type="ARBA" id="ARBA00022603"/>
    </source>
</evidence>
<keyword evidence="9" id="KW-1185">Reference proteome</keyword>
<dbReference type="GO" id="GO:0032259">
    <property type="term" value="P:methylation"/>
    <property type="evidence" value="ECO:0007669"/>
    <property type="project" value="UniProtKB-KW"/>
</dbReference>
<dbReference type="InterPro" id="IPR036217">
    <property type="entry name" value="MethylDNA_cys_MeTrfase_DNAb"/>
</dbReference>
<dbReference type="STRING" id="1285928.SAMN04487894_11486"/>
<evidence type="ECO:0000256" key="6">
    <source>
        <dbReference type="ARBA" id="ARBA00049348"/>
    </source>
</evidence>
<dbReference type="GO" id="GO:0006281">
    <property type="term" value="P:DNA repair"/>
    <property type="evidence" value="ECO:0007669"/>
    <property type="project" value="UniProtKB-KW"/>
</dbReference>
<dbReference type="Proteomes" id="UP000198757">
    <property type="component" value="Unassembled WGS sequence"/>
</dbReference>
<name>A0A1G6XZY8_NIADE</name>
<dbReference type="EMBL" id="FMZO01000014">
    <property type="protein sequence ID" value="SDD83774.1"/>
    <property type="molecule type" value="Genomic_DNA"/>
</dbReference>
<feature type="domain" description="Methylated-DNA-[protein]-cysteine S-methyltransferase DNA binding" evidence="7">
    <location>
        <begin position="127"/>
        <end position="203"/>
    </location>
</feature>
<dbReference type="GO" id="GO:0003908">
    <property type="term" value="F:methylated-DNA-[protein]-cysteine S-methyltransferase activity"/>
    <property type="evidence" value="ECO:0007669"/>
    <property type="project" value="UniProtKB-EC"/>
</dbReference>
<sequence>MKGLQGKKSFSDVRNKNTMRQRLAATEMIVPGNIQLEPWSPGDAATHITYECAGSPFGEILVAATSKGVCYLGFTGNEPAAALRDLKRRFPFNPVSEGRSFFQTAAIRQMHATHHLIPVRLHLKGTPFQLQIWKQLLRIPFGGLTTYARLGGSTRAARAAGHAVGCNPVGFLLPCHRVICTDGSFNRYFWGTELKEKLLTWEAETAQDPGFTAPRSGVVLNKN</sequence>
<dbReference type="SUPFAM" id="SSF53155">
    <property type="entry name" value="Methylated DNA-protein cysteine methyltransferase domain"/>
    <property type="match status" value="1"/>
</dbReference>
<protein>
    <submittedName>
        <fullName evidence="8">O-6-methylguanine DNA methyltransferase</fullName>
    </submittedName>
</protein>
<keyword evidence="2 8" id="KW-0489">Methyltransferase</keyword>
<proteinExistence type="predicted"/>
<comment type="catalytic activity">
    <reaction evidence="1">
        <text>a 4-O-methyl-thymidine in DNA + L-cysteinyl-[protein] = a thymidine in DNA + S-methyl-L-cysteinyl-[protein]</text>
        <dbReference type="Rhea" id="RHEA:53428"/>
        <dbReference type="Rhea" id="RHEA-COMP:10131"/>
        <dbReference type="Rhea" id="RHEA-COMP:10132"/>
        <dbReference type="Rhea" id="RHEA-COMP:13555"/>
        <dbReference type="Rhea" id="RHEA-COMP:13556"/>
        <dbReference type="ChEBI" id="CHEBI:29950"/>
        <dbReference type="ChEBI" id="CHEBI:82612"/>
        <dbReference type="ChEBI" id="CHEBI:137386"/>
        <dbReference type="ChEBI" id="CHEBI:137387"/>
        <dbReference type="EC" id="2.1.1.63"/>
    </reaction>
</comment>
<dbReference type="SUPFAM" id="SSF46767">
    <property type="entry name" value="Methylated DNA-protein cysteine methyltransferase, C-terminal domain"/>
    <property type="match status" value="1"/>
</dbReference>
<organism evidence="8 9">
    <name type="scientific">Niabella drilacis (strain DSM 25811 / CCM 8410 / CCUG 62505 / LMG 26954 / E90)</name>
    <dbReference type="NCBI Taxonomy" id="1285928"/>
    <lineage>
        <taxon>Bacteria</taxon>
        <taxon>Pseudomonadati</taxon>
        <taxon>Bacteroidota</taxon>
        <taxon>Chitinophagia</taxon>
        <taxon>Chitinophagales</taxon>
        <taxon>Chitinophagaceae</taxon>
        <taxon>Niabella</taxon>
    </lineage>
</organism>
<gene>
    <name evidence="8" type="ORF">SAMN04487894_11486</name>
</gene>
<dbReference type="PANTHER" id="PTHR10815">
    <property type="entry name" value="METHYLATED-DNA--PROTEIN-CYSTEINE METHYLTRANSFERASE"/>
    <property type="match status" value="1"/>
</dbReference>
<dbReference type="RefSeq" id="WP_090392063.1">
    <property type="nucleotide sequence ID" value="NZ_FMZO01000014.1"/>
</dbReference>
<dbReference type="InterPro" id="IPR036631">
    <property type="entry name" value="MGMT_N_sf"/>
</dbReference>
<dbReference type="InterPro" id="IPR014048">
    <property type="entry name" value="MethylDNA_cys_MeTrfase_DNA-bd"/>
</dbReference>
<evidence type="ECO:0000256" key="3">
    <source>
        <dbReference type="ARBA" id="ARBA00022679"/>
    </source>
</evidence>
<dbReference type="CDD" id="cd06445">
    <property type="entry name" value="ATase"/>
    <property type="match status" value="1"/>
</dbReference>
<dbReference type="PANTHER" id="PTHR10815:SF13">
    <property type="entry name" value="METHYLATED-DNA--PROTEIN-CYSTEINE METHYLTRANSFERASE"/>
    <property type="match status" value="1"/>
</dbReference>
<dbReference type="PROSITE" id="PS00374">
    <property type="entry name" value="MGMT"/>
    <property type="match status" value="1"/>
</dbReference>
<evidence type="ECO:0000256" key="4">
    <source>
        <dbReference type="ARBA" id="ARBA00022763"/>
    </source>
</evidence>
<evidence type="ECO:0000256" key="1">
    <source>
        <dbReference type="ARBA" id="ARBA00001286"/>
    </source>
</evidence>
<keyword evidence="5" id="KW-0234">DNA repair</keyword>
<dbReference type="InterPro" id="IPR001497">
    <property type="entry name" value="MethylDNA_cys_MeTrfase_AS"/>
</dbReference>